<accession>A0ABQ9W7Z3</accession>
<keyword evidence="1" id="KW-0812">Transmembrane</keyword>
<dbReference type="EMBL" id="JASSZA010000002">
    <property type="protein sequence ID" value="KAK2117746.1"/>
    <property type="molecule type" value="Genomic_DNA"/>
</dbReference>
<comment type="caution">
    <text evidence="2">The sequence shown here is derived from an EMBL/GenBank/DDBJ whole genome shotgun (WGS) entry which is preliminary data.</text>
</comment>
<gene>
    <name evidence="2" type="ORF">P7K49_004633</name>
</gene>
<evidence type="ECO:0000256" key="1">
    <source>
        <dbReference type="SAM" id="Phobius"/>
    </source>
</evidence>
<protein>
    <recommendedName>
        <fullName evidence="4">Transmembrane protein</fullName>
    </recommendedName>
</protein>
<sequence length="154" mass="17419">MTKTNGEEPKMGGRMERFQQGVRKRTLLAKKKVQNITKEDVKSYLFRNAFVLLTVTAVIVATSKSESSLQQFAEGLPEVATKKMEKRGHTERSLVRLGDGFNERRWTAGQWPDATEVDIRWKKLAADQDLEGVPTTSRLNEGSSVFGFQVNKDQ</sequence>
<evidence type="ECO:0008006" key="4">
    <source>
        <dbReference type="Google" id="ProtNLM"/>
    </source>
</evidence>
<reference evidence="2 3" key="1">
    <citation type="submission" date="2023-05" db="EMBL/GenBank/DDBJ databases">
        <title>B98-5 Cell Line De Novo Hybrid Assembly: An Optical Mapping Approach.</title>
        <authorList>
            <person name="Kananen K."/>
            <person name="Auerbach J.A."/>
            <person name="Kautto E."/>
            <person name="Blachly J.S."/>
        </authorList>
    </citation>
    <scope>NUCLEOTIDE SEQUENCE [LARGE SCALE GENOMIC DNA]</scope>
    <source>
        <strain evidence="2">B95-8</strain>
        <tissue evidence="2">Cell line</tissue>
    </source>
</reference>
<dbReference type="Proteomes" id="UP001266305">
    <property type="component" value="Unassembled WGS sequence"/>
</dbReference>
<feature type="transmembrane region" description="Helical" evidence="1">
    <location>
        <begin position="44"/>
        <end position="62"/>
    </location>
</feature>
<evidence type="ECO:0000313" key="3">
    <source>
        <dbReference type="Proteomes" id="UP001266305"/>
    </source>
</evidence>
<evidence type="ECO:0000313" key="2">
    <source>
        <dbReference type="EMBL" id="KAK2117746.1"/>
    </source>
</evidence>
<proteinExistence type="predicted"/>
<organism evidence="2 3">
    <name type="scientific">Saguinus oedipus</name>
    <name type="common">Cotton-top tamarin</name>
    <name type="synonym">Oedipomidas oedipus</name>
    <dbReference type="NCBI Taxonomy" id="9490"/>
    <lineage>
        <taxon>Eukaryota</taxon>
        <taxon>Metazoa</taxon>
        <taxon>Chordata</taxon>
        <taxon>Craniata</taxon>
        <taxon>Vertebrata</taxon>
        <taxon>Euteleostomi</taxon>
        <taxon>Mammalia</taxon>
        <taxon>Eutheria</taxon>
        <taxon>Euarchontoglires</taxon>
        <taxon>Primates</taxon>
        <taxon>Haplorrhini</taxon>
        <taxon>Platyrrhini</taxon>
        <taxon>Cebidae</taxon>
        <taxon>Callitrichinae</taxon>
        <taxon>Saguinus</taxon>
    </lineage>
</organism>
<keyword evidence="1" id="KW-0472">Membrane</keyword>
<keyword evidence="3" id="KW-1185">Reference proteome</keyword>
<name>A0ABQ9W7Z3_SAGOE</name>
<keyword evidence="1" id="KW-1133">Transmembrane helix</keyword>